<evidence type="ECO:0000313" key="2">
    <source>
        <dbReference type="Proteomes" id="UP000266172"/>
    </source>
</evidence>
<evidence type="ECO:0000313" key="1">
    <source>
        <dbReference type="EMBL" id="RGS40603.1"/>
    </source>
</evidence>
<reference evidence="1 2" key="1">
    <citation type="submission" date="2018-08" db="EMBL/GenBank/DDBJ databases">
        <title>A genome reference for cultivated species of the human gut microbiota.</title>
        <authorList>
            <person name="Zou Y."/>
            <person name="Xue W."/>
            <person name="Luo G."/>
        </authorList>
    </citation>
    <scope>NUCLEOTIDE SEQUENCE [LARGE SCALE GENOMIC DNA]</scope>
    <source>
        <strain evidence="1 2">AF22-12AC</strain>
    </source>
</reference>
<dbReference type="AlphaFoldDB" id="A0A395V9C3"/>
<sequence>MQFNVELSELAETQYDNILSYISNVLKNQQALENVINDFDDTIEKLEKMADSFGYCNSKRLKEMGLHKIKFVKHRYLFVYRIIDKKVIIEGMYHELQDYENSII</sequence>
<dbReference type="Proteomes" id="UP000266172">
    <property type="component" value="Unassembled WGS sequence"/>
</dbReference>
<dbReference type="EMBL" id="QRVL01000006">
    <property type="protein sequence ID" value="RGS40603.1"/>
    <property type="molecule type" value="Genomic_DNA"/>
</dbReference>
<dbReference type="InterPro" id="IPR035093">
    <property type="entry name" value="RelE/ParE_toxin_dom_sf"/>
</dbReference>
<organism evidence="1 2">
    <name type="scientific">Roseburia hominis</name>
    <dbReference type="NCBI Taxonomy" id="301301"/>
    <lineage>
        <taxon>Bacteria</taxon>
        <taxon>Bacillati</taxon>
        <taxon>Bacillota</taxon>
        <taxon>Clostridia</taxon>
        <taxon>Lachnospirales</taxon>
        <taxon>Lachnospiraceae</taxon>
        <taxon>Roseburia</taxon>
    </lineage>
</organism>
<accession>A0A395V9C3</accession>
<name>A0A395V9C3_9FIRM</name>
<proteinExistence type="predicted"/>
<comment type="caution">
    <text evidence="1">The sequence shown here is derived from an EMBL/GenBank/DDBJ whole genome shotgun (WGS) entry which is preliminary data.</text>
</comment>
<dbReference type="RefSeq" id="WP_118097400.1">
    <property type="nucleotide sequence ID" value="NZ_QRVL01000006.1"/>
</dbReference>
<dbReference type="Gene3D" id="3.30.2310.20">
    <property type="entry name" value="RelE-like"/>
    <property type="match status" value="1"/>
</dbReference>
<protein>
    <submittedName>
        <fullName evidence="1">Type II toxin-antitoxin system RelE/ParE family toxin</fullName>
    </submittedName>
</protein>
<gene>
    <name evidence="1" type="ORF">DWX93_09250</name>
</gene>